<keyword evidence="10" id="KW-1185">Reference proteome</keyword>
<dbReference type="GO" id="GO:0005758">
    <property type="term" value="C:mitochondrial intermembrane space"/>
    <property type="evidence" value="ECO:0007669"/>
    <property type="project" value="UniProtKB-SubCell"/>
</dbReference>
<dbReference type="PROSITE" id="PS00018">
    <property type="entry name" value="EF_HAND_1"/>
    <property type="match status" value="2"/>
</dbReference>
<evidence type="ECO:0000256" key="2">
    <source>
        <dbReference type="ARBA" id="ARBA00004569"/>
    </source>
</evidence>
<dbReference type="AlphaFoldDB" id="A0A9W3B4W3"/>
<keyword evidence="5" id="KW-0106">Calcium</keyword>
<evidence type="ECO:0000259" key="9">
    <source>
        <dbReference type="PROSITE" id="PS50222"/>
    </source>
</evidence>
<proteinExistence type="predicted"/>
<keyword evidence="7" id="KW-0496">Mitochondrion</keyword>
<name>A0A9W3B4W3_BIOGL</name>
<dbReference type="PROSITE" id="PS50222">
    <property type="entry name" value="EF_HAND_2"/>
    <property type="match status" value="2"/>
</dbReference>
<sequence length="488" mass="56040">MANPIQRSVNFVKTIFRKQTVILFSESYLQKFKPSKNVVKLFLFGSASCVSCLVALRLSKSLTIPTVYAAKSSSSSNNEEEASSKIEVSSYREMRFRQFASIEYDGNIYMTPQDFLESLTEESPRARIGRTILTKSDVDSLLKNTPALSKGSGKLFRKLHDKGIISYTEYLFLLCVLTMSSQTGPVDKHPKNEPHSGFRIAFNMFDTDGNQIVDKKEFLVLENFFILPPNERKFVPRDRKKMLSLEKVFSNGGSKQQKAAEEENQADGQSKKKAAGIQQWILMMQSHEVDIPDTTLLVHFFGKNGKNVLQYKDFHRFMENLQSEVIELEFLEFSKGFSTISEVAFAKILLRYTNLERGEVEDCLKRVKERMPNEKGISFDEFKKFCQFLNNLDDFAIAMKMYTFAQQPVSQEEFMRAVKVCTGFSLDPHIVATLFNIFDTDGDGNLSHKEFISLMKDRLHRGARTHLMHSQNKFEAFKTCVKNEMRTF</sequence>
<evidence type="ECO:0000256" key="5">
    <source>
        <dbReference type="ARBA" id="ARBA00022837"/>
    </source>
</evidence>
<dbReference type="InterPro" id="IPR039800">
    <property type="entry name" value="MICU1/2/3"/>
</dbReference>
<evidence type="ECO:0000313" key="10">
    <source>
        <dbReference type="Proteomes" id="UP001165740"/>
    </source>
</evidence>
<comment type="subcellular location">
    <subcellularLocation>
        <location evidence="1">Mitochondrion inner membrane</location>
    </subcellularLocation>
    <subcellularLocation>
        <location evidence="2">Mitochondrion intermembrane space</location>
    </subcellularLocation>
</comment>
<keyword evidence="6" id="KW-0809">Transit peptide</keyword>
<dbReference type="PANTHER" id="PTHR12294:SF13">
    <property type="entry name" value="MITOCHONDRIAL CALCIUM UPTAKE 3, ISOFORM D"/>
    <property type="match status" value="1"/>
</dbReference>
<dbReference type="GO" id="GO:1990246">
    <property type="term" value="C:uniplex complex"/>
    <property type="evidence" value="ECO:0007669"/>
    <property type="project" value="TreeGrafter"/>
</dbReference>
<dbReference type="SUPFAM" id="SSF47473">
    <property type="entry name" value="EF-hand"/>
    <property type="match status" value="2"/>
</dbReference>
<reference evidence="11" key="1">
    <citation type="submission" date="2025-08" db="UniProtKB">
        <authorList>
            <consortium name="RefSeq"/>
        </authorList>
    </citation>
    <scope>IDENTIFICATION</scope>
</reference>
<dbReference type="Gene3D" id="1.10.238.10">
    <property type="entry name" value="EF-hand"/>
    <property type="match status" value="2"/>
</dbReference>
<keyword evidence="4" id="KW-0999">Mitochondrion inner membrane</keyword>
<feature type="domain" description="EF-hand" evidence="9">
    <location>
        <begin position="193"/>
        <end position="228"/>
    </location>
</feature>
<evidence type="ECO:0000256" key="7">
    <source>
        <dbReference type="ARBA" id="ARBA00023128"/>
    </source>
</evidence>
<evidence type="ECO:0000256" key="3">
    <source>
        <dbReference type="ARBA" id="ARBA00022737"/>
    </source>
</evidence>
<dbReference type="InterPro" id="IPR011992">
    <property type="entry name" value="EF-hand-dom_pair"/>
</dbReference>
<dbReference type="OrthoDB" id="5859791at2759"/>
<dbReference type="GO" id="GO:0005509">
    <property type="term" value="F:calcium ion binding"/>
    <property type="evidence" value="ECO:0007669"/>
    <property type="project" value="InterPro"/>
</dbReference>
<dbReference type="InterPro" id="IPR002048">
    <property type="entry name" value="EF_hand_dom"/>
</dbReference>
<accession>A0A9W3B4W3</accession>
<dbReference type="OMA" id="DEPAYPM"/>
<dbReference type="SMART" id="SM00054">
    <property type="entry name" value="EFh"/>
    <property type="match status" value="2"/>
</dbReference>
<evidence type="ECO:0000256" key="8">
    <source>
        <dbReference type="ARBA" id="ARBA00023136"/>
    </source>
</evidence>
<dbReference type="GO" id="GO:0051560">
    <property type="term" value="P:mitochondrial calcium ion homeostasis"/>
    <property type="evidence" value="ECO:0007669"/>
    <property type="project" value="TreeGrafter"/>
</dbReference>
<feature type="domain" description="EF-hand" evidence="9">
    <location>
        <begin position="426"/>
        <end position="461"/>
    </location>
</feature>
<evidence type="ECO:0000256" key="6">
    <source>
        <dbReference type="ARBA" id="ARBA00022946"/>
    </source>
</evidence>
<dbReference type="RefSeq" id="XP_055894522.1">
    <property type="nucleotide sequence ID" value="XM_056038547.1"/>
</dbReference>
<dbReference type="GeneID" id="106069354"/>
<organism evidence="10 11">
    <name type="scientific">Biomphalaria glabrata</name>
    <name type="common">Bloodfluke planorb</name>
    <name type="synonym">Freshwater snail</name>
    <dbReference type="NCBI Taxonomy" id="6526"/>
    <lineage>
        <taxon>Eukaryota</taxon>
        <taxon>Metazoa</taxon>
        <taxon>Spiralia</taxon>
        <taxon>Lophotrochozoa</taxon>
        <taxon>Mollusca</taxon>
        <taxon>Gastropoda</taxon>
        <taxon>Heterobranchia</taxon>
        <taxon>Euthyneura</taxon>
        <taxon>Panpulmonata</taxon>
        <taxon>Hygrophila</taxon>
        <taxon>Lymnaeoidea</taxon>
        <taxon>Planorbidae</taxon>
        <taxon>Biomphalaria</taxon>
    </lineage>
</organism>
<keyword evidence="3" id="KW-0677">Repeat</keyword>
<keyword evidence="8" id="KW-0472">Membrane</keyword>
<dbReference type="Pfam" id="PF13833">
    <property type="entry name" value="EF-hand_8"/>
    <property type="match status" value="1"/>
</dbReference>
<dbReference type="GO" id="GO:0036444">
    <property type="term" value="P:calcium import into the mitochondrion"/>
    <property type="evidence" value="ECO:0007669"/>
    <property type="project" value="TreeGrafter"/>
</dbReference>
<evidence type="ECO:0000256" key="4">
    <source>
        <dbReference type="ARBA" id="ARBA00022792"/>
    </source>
</evidence>
<dbReference type="PANTHER" id="PTHR12294">
    <property type="entry name" value="EF HAND DOMAIN FAMILY A1,A2-RELATED"/>
    <property type="match status" value="1"/>
</dbReference>
<protein>
    <submittedName>
        <fullName evidence="11">Calcium uptake protein 3, mitochondrial-like isoform X1</fullName>
    </submittedName>
</protein>
<gene>
    <name evidence="11" type="primary">LOC106069354</name>
</gene>
<evidence type="ECO:0000313" key="11">
    <source>
        <dbReference type="RefSeq" id="XP_055894522.1"/>
    </source>
</evidence>
<evidence type="ECO:0000256" key="1">
    <source>
        <dbReference type="ARBA" id="ARBA00004273"/>
    </source>
</evidence>
<dbReference type="InterPro" id="IPR018247">
    <property type="entry name" value="EF_Hand_1_Ca_BS"/>
</dbReference>
<dbReference type="Proteomes" id="UP001165740">
    <property type="component" value="Chromosome 8"/>
</dbReference>